<keyword evidence="3 7" id="KW-0694">RNA-binding</keyword>
<dbReference type="PROSITE" id="PS00632">
    <property type="entry name" value="RIBOSOMAL_S4"/>
    <property type="match status" value="1"/>
</dbReference>
<evidence type="ECO:0000256" key="6">
    <source>
        <dbReference type="ARBA" id="ARBA00035158"/>
    </source>
</evidence>
<dbReference type="GeneID" id="54626648"/>
<comment type="similarity">
    <text evidence="1 7 8">Belongs to the universal ribosomal protein uS4 family.</text>
</comment>
<accession>A0A6H1XE09</accession>
<comment type="subunit">
    <text evidence="7">Part of the 30S ribosomal subunit. Contacts protein S5. The interaction surface between S4 and S5 is involved in control of translational fidelity.</text>
</comment>
<dbReference type="Gene3D" id="1.10.1050.10">
    <property type="entry name" value="Ribosomal Protein S4 Delta 41, Chain A, domain 1"/>
    <property type="match status" value="1"/>
</dbReference>
<evidence type="ECO:0000256" key="8">
    <source>
        <dbReference type="RuleBase" id="RU003699"/>
    </source>
</evidence>
<dbReference type="NCBIfam" id="NF003717">
    <property type="entry name" value="PRK05327.1"/>
    <property type="match status" value="1"/>
</dbReference>
<comment type="function">
    <text evidence="7">One of the primary rRNA binding proteins, it binds directly to 16S rRNA where it nucleates assembly of the body of the 30S subunit.</text>
</comment>
<dbReference type="EMBL" id="MN659373">
    <property type="protein sequence ID" value="QJA13853.1"/>
    <property type="molecule type" value="Genomic_DNA"/>
</dbReference>
<comment type="function">
    <text evidence="7">With S5 and S12 plays an important role in translational accuracy.</text>
</comment>
<dbReference type="PANTHER" id="PTHR11831:SF4">
    <property type="entry name" value="SMALL RIBOSOMAL SUBUNIT PROTEIN US4M"/>
    <property type="match status" value="1"/>
</dbReference>
<reference evidence="11" key="1">
    <citation type="submission" date="2019-11" db="EMBL/GenBank/DDBJ databases">
        <title>The Chloroplast Genome of the Green Alga Aphanochaete confervicola.</title>
        <authorList>
            <person name="Liu B."/>
        </authorList>
    </citation>
    <scope>NUCLEOTIDE SEQUENCE</scope>
</reference>
<feature type="domain" description="Small ribosomal subunit protein uS4 N-terminal" evidence="10">
    <location>
        <begin position="3"/>
        <end position="110"/>
    </location>
</feature>
<protein>
    <recommendedName>
        <fullName evidence="6 7">Small ribosomal subunit protein uS4c</fullName>
    </recommendedName>
</protein>
<evidence type="ECO:0000313" key="11">
    <source>
        <dbReference type="EMBL" id="QJA13853.1"/>
    </source>
</evidence>
<keyword evidence="2 7" id="KW-0699">rRNA-binding</keyword>
<dbReference type="SMART" id="SM00363">
    <property type="entry name" value="S4"/>
    <property type="match status" value="1"/>
</dbReference>
<dbReference type="GO" id="GO:0042274">
    <property type="term" value="P:ribosomal small subunit biogenesis"/>
    <property type="evidence" value="ECO:0007669"/>
    <property type="project" value="TreeGrafter"/>
</dbReference>
<evidence type="ECO:0000256" key="3">
    <source>
        <dbReference type="ARBA" id="ARBA00022884"/>
    </source>
</evidence>
<evidence type="ECO:0000259" key="9">
    <source>
        <dbReference type="SMART" id="SM00363"/>
    </source>
</evidence>
<dbReference type="InterPro" id="IPR036986">
    <property type="entry name" value="S4_RNA-bd_sf"/>
</dbReference>
<evidence type="ECO:0000256" key="1">
    <source>
        <dbReference type="ARBA" id="ARBA00007465"/>
    </source>
</evidence>
<evidence type="ECO:0000256" key="5">
    <source>
        <dbReference type="ARBA" id="ARBA00023274"/>
    </source>
</evidence>
<feature type="domain" description="RNA-binding S4" evidence="9">
    <location>
        <begin position="111"/>
        <end position="175"/>
    </location>
</feature>
<gene>
    <name evidence="7 11" type="primary">rps4</name>
</gene>
<dbReference type="Gene3D" id="3.10.290.10">
    <property type="entry name" value="RNA-binding S4 domain"/>
    <property type="match status" value="1"/>
</dbReference>
<dbReference type="RefSeq" id="YP_009774584.1">
    <property type="nucleotide sequence ID" value="NC_047441.1"/>
</dbReference>
<geneLocation type="chloroplast" evidence="11"/>
<dbReference type="InterPro" id="IPR018079">
    <property type="entry name" value="Ribosomal_uS4_CS"/>
</dbReference>
<evidence type="ECO:0000256" key="7">
    <source>
        <dbReference type="HAMAP-Rule" id="MF_01306"/>
    </source>
</evidence>
<dbReference type="GO" id="GO:0019843">
    <property type="term" value="F:rRNA binding"/>
    <property type="evidence" value="ECO:0007669"/>
    <property type="project" value="UniProtKB-UniRule"/>
</dbReference>
<evidence type="ECO:0000259" key="10">
    <source>
        <dbReference type="SMART" id="SM01390"/>
    </source>
</evidence>
<dbReference type="InterPro" id="IPR001912">
    <property type="entry name" value="Ribosomal_uS4_N"/>
</dbReference>
<dbReference type="PROSITE" id="PS50889">
    <property type="entry name" value="S4"/>
    <property type="match status" value="1"/>
</dbReference>
<name>A0A6H1XE09_9CHLO</name>
<evidence type="ECO:0000256" key="2">
    <source>
        <dbReference type="ARBA" id="ARBA00022730"/>
    </source>
</evidence>
<dbReference type="Pfam" id="PF00163">
    <property type="entry name" value="Ribosomal_S4"/>
    <property type="match status" value="1"/>
</dbReference>
<dbReference type="SUPFAM" id="SSF55174">
    <property type="entry name" value="Alpha-L RNA-binding motif"/>
    <property type="match status" value="1"/>
</dbReference>
<dbReference type="GO" id="GO:0006412">
    <property type="term" value="P:translation"/>
    <property type="evidence" value="ECO:0007669"/>
    <property type="project" value="UniProtKB-UniRule"/>
</dbReference>
<dbReference type="InterPro" id="IPR022801">
    <property type="entry name" value="Ribosomal_uS4"/>
</dbReference>
<dbReference type="HAMAP" id="MF_01306_B">
    <property type="entry name" value="Ribosomal_uS4_B"/>
    <property type="match status" value="1"/>
</dbReference>
<evidence type="ECO:0000256" key="4">
    <source>
        <dbReference type="ARBA" id="ARBA00022980"/>
    </source>
</evidence>
<keyword evidence="4 7" id="KW-0689">Ribosomal protein</keyword>
<dbReference type="PANTHER" id="PTHR11831">
    <property type="entry name" value="30S 40S RIBOSOMAL PROTEIN"/>
    <property type="match status" value="1"/>
</dbReference>
<keyword evidence="11" id="KW-0150">Chloroplast</keyword>
<organism evidence="11">
    <name type="scientific">Aphanochaete confervicola</name>
    <dbReference type="NCBI Taxonomy" id="764104"/>
    <lineage>
        <taxon>Eukaryota</taxon>
        <taxon>Viridiplantae</taxon>
        <taxon>Chlorophyta</taxon>
        <taxon>core chlorophytes</taxon>
        <taxon>Chlorophyceae</taxon>
        <taxon>OCC clade</taxon>
        <taxon>Chaetophorales</taxon>
        <taxon>Aphanochaetaceae</taxon>
        <taxon>Aphanochaete</taxon>
    </lineage>
</organism>
<keyword evidence="5 7" id="KW-0687">Ribonucleoprotein</keyword>
<dbReference type="CDD" id="cd00165">
    <property type="entry name" value="S4"/>
    <property type="match status" value="1"/>
</dbReference>
<dbReference type="GO" id="GO:0003735">
    <property type="term" value="F:structural constituent of ribosome"/>
    <property type="evidence" value="ECO:0007669"/>
    <property type="project" value="InterPro"/>
</dbReference>
<keyword evidence="11" id="KW-0934">Plastid</keyword>
<dbReference type="FunFam" id="3.10.290.10:FF:000001">
    <property type="entry name" value="30S ribosomal protein S4"/>
    <property type="match status" value="1"/>
</dbReference>
<dbReference type="GO" id="GO:0009507">
    <property type="term" value="C:chloroplast"/>
    <property type="evidence" value="ECO:0007669"/>
    <property type="project" value="UniProtKB-SubCell"/>
</dbReference>
<comment type="subcellular location">
    <subcellularLocation>
        <location evidence="7">Plastid</location>
        <location evidence="7">Chloroplast</location>
    </subcellularLocation>
</comment>
<dbReference type="InterPro" id="IPR005709">
    <property type="entry name" value="Ribosomal_uS4_bac-type"/>
</dbReference>
<dbReference type="GO" id="GO:0015935">
    <property type="term" value="C:small ribosomal subunit"/>
    <property type="evidence" value="ECO:0007669"/>
    <property type="project" value="InterPro"/>
</dbReference>
<dbReference type="InterPro" id="IPR002942">
    <property type="entry name" value="S4_RNA-bd"/>
</dbReference>
<dbReference type="Pfam" id="PF01479">
    <property type="entry name" value="S4"/>
    <property type="match status" value="1"/>
</dbReference>
<proteinExistence type="inferred from homology"/>
<dbReference type="SMART" id="SM01390">
    <property type="entry name" value="Ribosomal_S4"/>
    <property type="match status" value="1"/>
</dbReference>
<sequence length="3032" mass="350935">MARYLGPRLRITRRLGHLSGLTRKKPSFKPLNPANPLGVRKIIPPGQHGRNKSFKKKPYESCEYDYLIRLKLKQRLRFHYGLTERQLVRYVQQAKKTKGSTGRVLLSLLEMRLDNIVFRLHMAPTIRAARQLISHGHILVNKTKVNIPSYQCEPKDVITVAPKIRSMELVSRFLTEFDREKSRYQRLLNILEYGKRGITTPTKDLYSTKKDLVKIEQSQRIESLKNSKIQSLKIGSVLNVQVKQQGRYEAEVISYAFGKMIVIHPLFLGKQSINKKIRVIIYKKSQNNKILYAYPANPFYLRLENMRQLNALDVARIFGRYTGRFVNRSGSQISTQKKTSEKKTLSSLILINGAKTLSKNVLKRRQRLNFAGKENVAISTDLNQEVSKKEFTSQALTSVFVRIIATKCLNNKLKSTTIGSGSNVAQSSVKDPVTYREKFVYTSTSRTLRQFGTRFYAQILKDQSLFKNVLPELQDDKSLNNQKVQRTTLAASENRMNLSKMSSLRSQNVSHLNKNEVSIELLHKSISSKAKSKQESISSTIQSNKFLEMPLNVMNEIHNDNSNVFKFGRGYPELFDLLSKQNKSIRGDFSRIGNIPVIFNQYVLLISKLANLKQQKNFKYEIYSKLKAKLLRNLLVEAKNQFLSQNTRSNFICIFFHKIMKVLDLKKTLEISKDFKQANLLLLSKNIEDLFFDKKFKSKNLTEESSNNILKKYSEKTVLFILNVKATLNQWIEGRKHSLNGSSEDTNLGLPTSLLTKYHLGLFQQKITNNLQLLSLLDQIKNNLQNDTNFTKNLFPSDIAAGNPSLDGATVDLLILKTNKWMTQIITDIISTLKSLPILSKLMLLKSKMTSSTEADFNVKYNKTLTLIEKKLQSLKFYKKVINSFMLSVPKSIYLSQYTSTLVKLETLHENNQITDIDYNKKHLELLNTLSVGFVNQQRIQQITILEFLTKYNIINSKLSINFSNVIKSNLISHKVHQRALKELAINKFQINKVNQKINVLKMQQQNIMLQQLIPAKTTPLVYKMEQDILEKQIGFSISLFSNVEKKLTNQKNVLVKKYNSSSEERFILNVLSERGIFVTKLKDLVVQKKVTQKLLNQKTKISTQLHLLKQFNLITSDNFEKLNCFLQTKFSLLENLVLLSLRPACQTNLAHLNKVIEKISNQIVQKLASYVSLWKIIILQKEKNLPTTEFVSLKQIIIENIINFKMQFTDKLITKLLHSQSPSLNSVVGLIKDGLSQQIRLSKPTNQLKLIRQIYNIYILDTLKNLNIIMDQSYTQIYSEIREKLSIKKLMQTNLVLIKFLQSLKTNGNIKVISLDNFVQTVVTFSSSKKMDLATKLQEGSDNALLKVSLPSKTKNIFWKQILLEFTPLRIKTALENLKGQNLFSFMPGSVINIELERLINLFNQNRIFNLSLNKQYITQKFQILKNILSNLCENLNTVILKNIFISLFKNNVWGVKKLQNLDLMQQSKVKLLVYKLEKQKYQLISKIQKLSSSQYYAIDSLNSTDFKVLNQALQWIIETIENQFTFIISKVLIKVSEDSKVLLTGKFLDKDNLLKNIKLYLLRYQFINQTLFTNLNLSRIYLLRKQKSTLINRSQYQALKNSWKKFVYYKNSNSIKTVLENKYPILAYLNKELGAKFSYKLSQILEKNALTKTEFYLLSNTVKRLTNVSLAVKDVSHWIFAIQNFNLSNTNQELLTQKIVLNYSVQNIPVYCNLFTESNVNFGTEKADWFKILTNLKFQLNNNKLQSLNSQGWIDANQKNFQLEVKFLINQTFDCISLIEKTWLNGGLAEEQFLDGNSSLKTLKRSSLKYFSKNFKQIIYSSKLNILNERQLITDEQFFEFKQNYENLFQLVQQATNRIALLNARRKWKFINYRKYQTLSQGILKHLSLKITELLAKNKADGQSFKSTISGKENLESLSYSSPKIHYIKNLETGLSSQVTILENQSAGLQIIKNFAQIERQKNNRNDFLKFLNRGQQNISMQDLVQETLGQILDSSETNILHATQRFVEKSSNLAKNAQPISSDLRTSSLIELQNLVILLNVQQIREFVRLTLQRLNSLEKQMKSKGPWLLKDEQNQKYKQIIIQNFVHNVQKLNVNLINISNKSVTEALGKSLLIPLVPSSSAIDFKIETKLNSISVNTDLSRNNNVFLTKFATLQSRLQKQYLKKLNTQLTKKDLRLSILTQKNLLDLSQSQQILTISNILNASTVLSSELNTAILECEFILQNLTNQKIRKKLDLEFKQFSQLSQYQSNNTVLSQKLYNQIRTKIVKLLTDSFTMISSNFGNRNSFFINSNNVEILAKFGLISESMSNQLVHKIKQQLYKQKLQAIVINLGKLQEQFSSFNSVIFKEKKFSHLLQSIHLITVLSQLYELKQTKDISERQYLSVKQKLKQLRLLSLLNNKLGEYKENDKITDLNVIEFRQQIIQKIQQKIKKSKTLSKFQSYLKSLSQCTNLTIKGKKLNSSSQKQIEVIIPNLQTRGRWAQVTLKQLSKQKLITSKQELRLSKLLTQQINLKVEKLRRLYKTLTGFHQLIHSQNLGGFNTVTNEQQIVNIILPLLKSLSGPWKIVMLKQLRKQGFITQHLLENLQQINNNVTKSKQNISFDTISSKNLLFPQTDNFSIEIKLINLLNIYNKQILKLNQLQSNRSIRKVESDRKLKIILSNLILLLENGGLNAFKVIHNTQWVKDLCNFNIKNSGQKRGKFSNGLSPSIIRDFVKKYEIFKTQHLNNSQKLELRSKVNLFNNYKLLILKLWAGLDNKVNDSILNVSRLINLKKSNLITLQQYSNLKISLKTAMQRLTKLDQIFITQNLYLVTRNSNTGTISSLNNSVLSEQYSQLQNKIFQSYLKLEYKQVEKNMIKQKFAQQQLNSYNLNQKATKLLKARLRKKQSIKKEQFAGYFQQLVSLLDSRYKAEGRNRRGPRINSIYRQLNQKLAFDPTLTKKFGVQLQTYIDKRFGPSLPIPPHLELKRWKIKNSELTQQSVVKTTEFSSRQGNQKYLILPVGIVRDMAPRRSVGLPILERLIVEYYSRN</sequence>